<evidence type="ECO:0000259" key="3">
    <source>
        <dbReference type="Pfam" id="PF17775"/>
    </source>
</evidence>
<reference evidence="4 5" key="1">
    <citation type="submission" date="2017-09" db="EMBL/GenBank/DDBJ databases">
        <title>Biodiversity and function of Thalassospira species in the particle-attached aromatic-hydrocarbon-degrading consortia from the surface seawater of the South China Sea.</title>
        <authorList>
            <person name="Dong C."/>
            <person name="Liu R."/>
            <person name="Shao Z."/>
        </authorList>
    </citation>
    <scope>NUCLEOTIDE SEQUENCE [LARGE SCALE GENOMIC DNA]</scope>
    <source>
        <strain evidence="4 5">CSC1P2</strain>
    </source>
</reference>
<dbReference type="SUPFAM" id="SSF54427">
    <property type="entry name" value="NTF2-like"/>
    <property type="match status" value="1"/>
</dbReference>
<dbReference type="PANTHER" id="PTHR33747:SF1">
    <property type="entry name" value="ADENYLATE CYCLASE-ASSOCIATED CAP C-TERMINAL DOMAIN-CONTAINING PROTEIN"/>
    <property type="match status" value="1"/>
</dbReference>
<gene>
    <name evidence="4" type="ORF">COO20_09020</name>
</gene>
<organism evidence="4 5">
    <name type="scientific">Thalassospira marina</name>
    <dbReference type="NCBI Taxonomy" id="2048283"/>
    <lineage>
        <taxon>Bacteria</taxon>
        <taxon>Pseudomonadati</taxon>
        <taxon>Pseudomonadota</taxon>
        <taxon>Alphaproteobacteria</taxon>
        <taxon>Rhodospirillales</taxon>
        <taxon>Thalassospiraceae</taxon>
        <taxon>Thalassospira</taxon>
    </lineage>
</organism>
<dbReference type="InterPro" id="IPR023006">
    <property type="entry name" value="YchJ-like"/>
</dbReference>
<name>A0A2N3KUV1_9PROT</name>
<evidence type="ECO:0000256" key="1">
    <source>
        <dbReference type="ARBA" id="ARBA00010839"/>
    </source>
</evidence>
<dbReference type="Proteomes" id="UP000233597">
    <property type="component" value="Unassembled WGS sequence"/>
</dbReference>
<dbReference type="OrthoDB" id="21421at2"/>
<dbReference type="InterPro" id="IPR004027">
    <property type="entry name" value="SEC_C_motif"/>
</dbReference>
<proteinExistence type="inferred from homology"/>
<dbReference type="AlphaFoldDB" id="A0A2N3KUV1"/>
<dbReference type="Pfam" id="PF02810">
    <property type="entry name" value="SEC-C"/>
    <property type="match status" value="1"/>
</dbReference>
<dbReference type="HAMAP" id="MF_00612">
    <property type="entry name" value="UPF0225"/>
    <property type="match status" value="1"/>
</dbReference>
<dbReference type="PANTHER" id="PTHR33747">
    <property type="entry name" value="UPF0225 PROTEIN SCO1677"/>
    <property type="match status" value="1"/>
</dbReference>
<dbReference type="InterPro" id="IPR032710">
    <property type="entry name" value="NTF2-like_dom_sf"/>
</dbReference>
<comment type="similarity">
    <text evidence="1 2">Belongs to the UPF0225 family.</text>
</comment>
<protein>
    <recommendedName>
        <fullName evidence="2">UPF0225 protein COO20_09020</fullName>
    </recommendedName>
</protein>
<evidence type="ECO:0000313" key="4">
    <source>
        <dbReference type="EMBL" id="PKR54280.1"/>
    </source>
</evidence>
<dbReference type="Pfam" id="PF17775">
    <property type="entry name" value="YchJ_M-like"/>
    <property type="match status" value="1"/>
</dbReference>
<dbReference type="EMBL" id="NWTK01000005">
    <property type="protein sequence ID" value="PKR54280.1"/>
    <property type="molecule type" value="Genomic_DNA"/>
</dbReference>
<evidence type="ECO:0000256" key="2">
    <source>
        <dbReference type="HAMAP-Rule" id="MF_00612"/>
    </source>
</evidence>
<dbReference type="Gene3D" id="3.10.450.50">
    <property type="match status" value="1"/>
</dbReference>
<sequence length="140" mass="15461">MSLAPFPKADPFVPCPCGSNKTYGTCCGPFHAGAKRPATAEQLMRSRYCAFVFDNAAYLADTVPAENAGNYDAKSITRQKTQWTGLEIVSTEAGGLFDQTGYVEFIARFHEKGRDGAHHEKSRFIRQNGKWLYVDGEFPG</sequence>
<dbReference type="InterPro" id="IPR048469">
    <property type="entry name" value="YchJ-like_M"/>
</dbReference>
<accession>A0A2N3KUV1</accession>
<feature type="domain" description="YchJ-like middle NTF2-like" evidence="3">
    <location>
        <begin position="39"/>
        <end position="136"/>
    </location>
</feature>
<comment type="caution">
    <text evidence="4">The sequence shown here is derived from an EMBL/GenBank/DDBJ whole genome shotgun (WGS) entry which is preliminary data.</text>
</comment>
<evidence type="ECO:0000313" key="5">
    <source>
        <dbReference type="Proteomes" id="UP000233597"/>
    </source>
</evidence>